<accession>A0AAV7PUF1</accession>
<feature type="region of interest" description="Disordered" evidence="1">
    <location>
        <begin position="47"/>
        <end position="67"/>
    </location>
</feature>
<keyword evidence="3" id="KW-1185">Reference proteome</keyword>
<sequence length="128" mass="14301">MHLAIAVYSYRARVTLWGWLCSARRSRCPRHPPPDPLSASTPNMAPTHTACPRRNPQAPSEWAGVGVDRGTTGSVLVGVEADSWCRVAGADCPDRPNRAVPLLLHRVTWRFVSTRPPRFHFRSTQLLH</sequence>
<gene>
    <name evidence="2" type="ORF">NDU88_007601</name>
</gene>
<name>A0AAV7PUF1_PLEWA</name>
<comment type="caution">
    <text evidence="2">The sequence shown here is derived from an EMBL/GenBank/DDBJ whole genome shotgun (WGS) entry which is preliminary data.</text>
</comment>
<evidence type="ECO:0000313" key="2">
    <source>
        <dbReference type="EMBL" id="KAJ1129230.1"/>
    </source>
</evidence>
<proteinExistence type="predicted"/>
<organism evidence="2 3">
    <name type="scientific">Pleurodeles waltl</name>
    <name type="common">Iberian ribbed newt</name>
    <dbReference type="NCBI Taxonomy" id="8319"/>
    <lineage>
        <taxon>Eukaryota</taxon>
        <taxon>Metazoa</taxon>
        <taxon>Chordata</taxon>
        <taxon>Craniata</taxon>
        <taxon>Vertebrata</taxon>
        <taxon>Euteleostomi</taxon>
        <taxon>Amphibia</taxon>
        <taxon>Batrachia</taxon>
        <taxon>Caudata</taxon>
        <taxon>Salamandroidea</taxon>
        <taxon>Salamandridae</taxon>
        <taxon>Pleurodelinae</taxon>
        <taxon>Pleurodeles</taxon>
    </lineage>
</organism>
<evidence type="ECO:0000313" key="3">
    <source>
        <dbReference type="Proteomes" id="UP001066276"/>
    </source>
</evidence>
<dbReference type="EMBL" id="JANPWB010000011">
    <property type="protein sequence ID" value="KAJ1129230.1"/>
    <property type="molecule type" value="Genomic_DNA"/>
</dbReference>
<protein>
    <submittedName>
        <fullName evidence="2">Uncharacterized protein</fullName>
    </submittedName>
</protein>
<evidence type="ECO:0000256" key="1">
    <source>
        <dbReference type="SAM" id="MobiDB-lite"/>
    </source>
</evidence>
<dbReference type="Proteomes" id="UP001066276">
    <property type="component" value="Chromosome 7"/>
</dbReference>
<dbReference type="AlphaFoldDB" id="A0AAV7PUF1"/>
<reference evidence="2" key="1">
    <citation type="journal article" date="2022" name="bioRxiv">
        <title>Sequencing and chromosome-scale assembly of the giantPleurodeles waltlgenome.</title>
        <authorList>
            <person name="Brown T."/>
            <person name="Elewa A."/>
            <person name="Iarovenko S."/>
            <person name="Subramanian E."/>
            <person name="Araus A.J."/>
            <person name="Petzold A."/>
            <person name="Susuki M."/>
            <person name="Suzuki K.-i.T."/>
            <person name="Hayashi T."/>
            <person name="Toyoda A."/>
            <person name="Oliveira C."/>
            <person name="Osipova E."/>
            <person name="Leigh N.D."/>
            <person name="Simon A."/>
            <person name="Yun M.H."/>
        </authorList>
    </citation>
    <scope>NUCLEOTIDE SEQUENCE</scope>
    <source>
        <strain evidence="2">20211129_DDA</strain>
        <tissue evidence="2">Liver</tissue>
    </source>
</reference>